<dbReference type="NCBIfam" id="TIGR00976">
    <property type="entry name" value="CocE_NonD"/>
    <property type="match status" value="1"/>
</dbReference>
<dbReference type="Proteomes" id="UP000716446">
    <property type="component" value="Unassembled WGS sequence"/>
</dbReference>
<accession>A0A9N8K366</accession>
<dbReference type="Gene3D" id="3.40.50.1820">
    <property type="entry name" value="alpha/beta hydrolase"/>
    <property type="match status" value="1"/>
</dbReference>
<feature type="domain" description="Xaa-Pro dipeptidyl-peptidase C-terminal" evidence="2">
    <location>
        <begin position="318"/>
        <end position="580"/>
    </location>
</feature>
<protein>
    <recommendedName>
        <fullName evidence="2">Xaa-Pro dipeptidyl-peptidase C-terminal domain-containing protein</fullName>
    </recommendedName>
</protein>
<dbReference type="PANTHER" id="PTHR43056">
    <property type="entry name" value="PEPTIDASE S9 PROLYL OLIGOPEPTIDASE"/>
    <property type="match status" value="1"/>
</dbReference>
<dbReference type="AlphaFoldDB" id="A0A9N8K366"/>
<proteinExistence type="predicted"/>
<dbReference type="EMBL" id="CAIJEN010000016">
    <property type="protein sequence ID" value="CAD0096291.1"/>
    <property type="molecule type" value="Genomic_DNA"/>
</dbReference>
<dbReference type="SUPFAM" id="SSF53474">
    <property type="entry name" value="alpha/beta-Hydrolases"/>
    <property type="match status" value="1"/>
</dbReference>
<dbReference type="InterPro" id="IPR050585">
    <property type="entry name" value="Xaa-Pro_dipeptidyl-ppase/CocE"/>
</dbReference>
<dbReference type="GO" id="GO:0008239">
    <property type="term" value="F:dipeptidyl-peptidase activity"/>
    <property type="evidence" value="ECO:0007669"/>
    <property type="project" value="InterPro"/>
</dbReference>
<evidence type="ECO:0000313" key="4">
    <source>
        <dbReference type="Proteomes" id="UP000716446"/>
    </source>
</evidence>
<evidence type="ECO:0000256" key="1">
    <source>
        <dbReference type="ARBA" id="ARBA00022801"/>
    </source>
</evidence>
<dbReference type="InterPro" id="IPR013736">
    <property type="entry name" value="Xaa-Pro_dipept_C"/>
</dbReference>
<evidence type="ECO:0000259" key="2">
    <source>
        <dbReference type="SMART" id="SM00939"/>
    </source>
</evidence>
<dbReference type="Gene3D" id="2.60.120.260">
    <property type="entry name" value="Galactose-binding domain-like"/>
    <property type="match status" value="1"/>
</dbReference>
<comment type="caution">
    <text evidence="3">The sequence shown here is derived from an EMBL/GenBank/DDBJ whole genome shotgun (WGS) entry which is preliminary data.</text>
</comment>
<evidence type="ECO:0000313" key="3">
    <source>
        <dbReference type="EMBL" id="CAD0096291.1"/>
    </source>
</evidence>
<organism evidence="3 4">
    <name type="scientific">Aureobasidium vineae</name>
    <dbReference type="NCBI Taxonomy" id="2773715"/>
    <lineage>
        <taxon>Eukaryota</taxon>
        <taxon>Fungi</taxon>
        <taxon>Dikarya</taxon>
        <taxon>Ascomycota</taxon>
        <taxon>Pezizomycotina</taxon>
        <taxon>Dothideomycetes</taxon>
        <taxon>Dothideomycetidae</taxon>
        <taxon>Dothideales</taxon>
        <taxon>Saccotheciaceae</taxon>
        <taxon>Aureobasidium</taxon>
    </lineage>
</organism>
<sequence length="588" mass="66663">MPPPVQVAFKRIGEPVVGQNGYLGFLKGKTEVHKAGSRPGNAKLWTPDILVEHDVEIVVRDGARLYVDIYRPADSDEKIPAILSWSFYGKKYSALDMLPICVWNCCVTKDMLSGLEKFEGLDPARWCPRGYAIISVDSRGADGQISVMGTQDAEDGYDVVEAIAKMDCIGMAGNSALAISQWNIASLQPPSLKAIAPWEGMDDIYREQFCRGGWFSMSNFDLIAKAIVRGNPNSGLEDLDEMYRRKPVDSKFWEDKRIDMKKIKCPVYIRGSEVSALHTMGSIRGWLEIEHDQKWIHWGSTQEWYELYGQPESNHELQKYFDRFLKGKQNDWEKTPRLNWSLLQFGDRKAIENVLIEDFPVPNTDYKEFYLGQDKKLVDAPPSTLQKFSYDSEKHLGFSEFIYTFDKPTSLLGLPKAIVYISCADTSRDDFTVFIILRKLDKDGKTLYHLNFPIEATPVNSIDEIPEKEMASLNLFSGATGILRASQREIDESKSIHPQFPFHPHKRQQKISPNEIVKLEIGIWAMGVHYDAGESISVRIGGQQPSIAEFTSFSGPRPEHELNRGDHIIHSGPDYPSKIILPFVDVKV</sequence>
<dbReference type="InterPro" id="IPR000383">
    <property type="entry name" value="Xaa-Pro-like_dom"/>
</dbReference>
<dbReference type="InterPro" id="IPR008979">
    <property type="entry name" value="Galactose-bd-like_sf"/>
</dbReference>
<dbReference type="Gene3D" id="1.10.3020.20">
    <property type="match status" value="1"/>
</dbReference>
<dbReference type="SUPFAM" id="SSF49785">
    <property type="entry name" value="Galactose-binding domain-like"/>
    <property type="match status" value="1"/>
</dbReference>
<dbReference type="SMART" id="SM00939">
    <property type="entry name" value="PepX_C"/>
    <property type="match status" value="1"/>
</dbReference>
<dbReference type="Pfam" id="PF02129">
    <property type="entry name" value="Peptidase_S15"/>
    <property type="match status" value="1"/>
</dbReference>
<name>A0A9N8K366_9PEZI</name>
<dbReference type="PANTHER" id="PTHR43056:SF10">
    <property type="entry name" value="COCE_NOND FAMILY, PUTATIVE (AFU_ORTHOLOGUE AFUA_7G00600)-RELATED"/>
    <property type="match status" value="1"/>
</dbReference>
<keyword evidence="1" id="KW-0378">Hydrolase</keyword>
<reference evidence="3" key="1">
    <citation type="submission" date="2020-06" db="EMBL/GenBank/DDBJ databases">
        <authorList>
            <person name="Onetto C."/>
        </authorList>
    </citation>
    <scope>NUCLEOTIDE SEQUENCE</scope>
</reference>
<dbReference type="Pfam" id="PF08530">
    <property type="entry name" value="PepX_C"/>
    <property type="match status" value="1"/>
</dbReference>
<gene>
    <name evidence="3" type="ORF">AWRI4619_LOCUS9303</name>
</gene>
<dbReference type="InterPro" id="IPR029058">
    <property type="entry name" value="AB_hydrolase_fold"/>
</dbReference>
<keyword evidence="4" id="KW-1185">Reference proteome</keyword>
<dbReference type="InterPro" id="IPR005674">
    <property type="entry name" value="CocE/Ser_esterase"/>
</dbReference>